<feature type="disulfide bond" evidence="1">
    <location>
        <begin position="166"/>
        <end position="183"/>
    </location>
</feature>
<comment type="caution">
    <text evidence="1">Lacks conserved residue(s) required for the propagation of feature annotation.</text>
</comment>
<proteinExistence type="predicted"/>
<dbReference type="PANTHER" id="PTHR24044">
    <property type="entry name" value="NOTCH LIGAND FAMILY MEMBER"/>
    <property type="match status" value="1"/>
</dbReference>
<evidence type="ECO:0000313" key="3">
    <source>
        <dbReference type="EMBL" id="VEU44543.1"/>
    </source>
</evidence>
<organism evidence="3 4">
    <name type="scientific">Pseudo-nitzschia multistriata</name>
    <dbReference type="NCBI Taxonomy" id="183589"/>
    <lineage>
        <taxon>Eukaryota</taxon>
        <taxon>Sar</taxon>
        <taxon>Stramenopiles</taxon>
        <taxon>Ochrophyta</taxon>
        <taxon>Bacillariophyta</taxon>
        <taxon>Bacillariophyceae</taxon>
        <taxon>Bacillariophycidae</taxon>
        <taxon>Bacillariales</taxon>
        <taxon>Bacillariaceae</taxon>
        <taxon>Pseudo-nitzschia</taxon>
    </lineage>
</organism>
<dbReference type="Proteomes" id="UP000291116">
    <property type="component" value="Unassembled WGS sequence"/>
</dbReference>
<dbReference type="InterPro" id="IPR050906">
    <property type="entry name" value="Notch_signaling"/>
</dbReference>
<dbReference type="Gene3D" id="2.10.25.10">
    <property type="entry name" value="Laminin"/>
    <property type="match status" value="2"/>
</dbReference>
<dbReference type="EMBL" id="CAACVS010000648">
    <property type="protein sequence ID" value="VEU44543.1"/>
    <property type="molecule type" value="Genomic_DNA"/>
</dbReference>
<keyword evidence="1" id="KW-0245">EGF-like domain</keyword>
<dbReference type="GO" id="GO:0005112">
    <property type="term" value="F:Notch binding"/>
    <property type="evidence" value="ECO:0007669"/>
    <property type="project" value="TreeGrafter"/>
</dbReference>
<feature type="disulfide bond" evidence="1">
    <location>
        <begin position="108"/>
        <end position="117"/>
    </location>
</feature>
<protein>
    <recommendedName>
        <fullName evidence="2">EGF-like domain-containing protein</fullName>
    </recommendedName>
</protein>
<evidence type="ECO:0000259" key="2">
    <source>
        <dbReference type="PROSITE" id="PS50026"/>
    </source>
</evidence>
<feature type="domain" description="EGF-like" evidence="2">
    <location>
        <begin position="69"/>
        <end position="118"/>
    </location>
</feature>
<dbReference type="AlphaFoldDB" id="A0A448ZRF5"/>
<evidence type="ECO:0000256" key="1">
    <source>
        <dbReference type="PROSITE-ProRule" id="PRU00076"/>
    </source>
</evidence>
<dbReference type="PROSITE" id="PS00022">
    <property type="entry name" value="EGF_1"/>
    <property type="match status" value="3"/>
</dbReference>
<dbReference type="PANTHER" id="PTHR24044:SF420">
    <property type="entry name" value="DELTA AND NOTCH-LIKE EPIDERMAL GROWTH FACTOR-RELATED RECEPTOR ISOFORM X1"/>
    <property type="match status" value="1"/>
</dbReference>
<reference evidence="3 4" key="1">
    <citation type="submission" date="2019-01" db="EMBL/GenBank/DDBJ databases">
        <authorList>
            <person name="Ferrante I. M."/>
        </authorList>
    </citation>
    <scope>NUCLEOTIDE SEQUENCE [LARGE SCALE GENOMIC DNA]</scope>
    <source>
        <strain evidence="3 4">B856</strain>
    </source>
</reference>
<evidence type="ECO:0000313" key="4">
    <source>
        <dbReference type="Proteomes" id="UP000291116"/>
    </source>
</evidence>
<keyword evidence="4" id="KW-1185">Reference proteome</keyword>
<name>A0A448ZRF5_9STRA</name>
<feature type="disulfide bond" evidence="1">
    <location>
        <begin position="185"/>
        <end position="194"/>
    </location>
</feature>
<dbReference type="PROSITE" id="PS01186">
    <property type="entry name" value="EGF_2"/>
    <property type="match status" value="3"/>
</dbReference>
<dbReference type="OrthoDB" id="430340at2759"/>
<dbReference type="InterPro" id="IPR000742">
    <property type="entry name" value="EGF"/>
</dbReference>
<feature type="disulfide bond" evidence="1">
    <location>
        <begin position="162"/>
        <end position="172"/>
    </location>
</feature>
<accession>A0A448ZRF5</accession>
<feature type="domain" description="EGF-like" evidence="2">
    <location>
        <begin position="158"/>
        <end position="195"/>
    </location>
</feature>
<sequence length="539" mass="59436">MPSLIFRKDVDRRQSSHLLLNRRLIYRSSFKKKNAVLSPFWSNLCLFLLFGNRFTSAFAQVGAGTLDPKIDDCSLCSPGGKCVPDKVSIFDVPSDQYRRDKTSFHCDCFEGYSGAFCDQEAGMNDDFHYDYSEGNSTRDEANNDTDNDNGIDDLILLATEGCPFGCQNEGKCTSVFGGVMHICLCPEPFWGSQCEFNSLDEPCDLNCTSISNESFFSDGGFCVDSPQDLDDGDDHTCVHCEEIAVENEPVCENEINCVNGGACMVKYLYTDASESDETMVHRPLKCTASTNMDGNYIWEELPPYELYCECPIGYQGEKCEEIDVCGGCQNGGYCISENTPGDFNITAIFSDLFKDDDDDDDDDDNIYKVFDPDADCTCLNGGCDQRGCGSGATCIFGLCNQNGLINPGCPGGKCSQRNTVNATCFGGDCDQTNAIDWSCYGEDCFVDAAHSSDENVTPSFCHCKYGYFGEHCQHFMTTICLIDEVGTDYNAIHEFCLRSGEFCPLPIGHMFPEPFGNLFCANGGTCGDTDNFDLFMLRV</sequence>
<dbReference type="PROSITE" id="PS50026">
    <property type="entry name" value="EGF_3"/>
    <property type="match status" value="2"/>
</dbReference>
<gene>
    <name evidence="3" type="ORF">PSNMU_V1.4_AUG-EV-PASAV3_0115600</name>
</gene>
<dbReference type="SMART" id="SM00181">
    <property type="entry name" value="EGF"/>
    <property type="match status" value="4"/>
</dbReference>
<dbReference type="SUPFAM" id="SSF57196">
    <property type="entry name" value="EGF/Laminin"/>
    <property type="match status" value="1"/>
</dbReference>
<keyword evidence="1" id="KW-1015">Disulfide bond</keyword>